<comment type="caution">
    <text evidence="2">The sequence shown here is derived from an EMBL/GenBank/DDBJ whole genome shotgun (WGS) entry which is preliminary data.</text>
</comment>
<dbReference type="AlphaFoldDB" id="A0A372KLJ9"/>
<gene>
    <name evidence="2" type="ORF">DDV23_06065</name>
</gene>
<dbReference type="Pfam" id="PF05598">
    <property type="entry name" value="DUF772"/>
    <property type="match status" value="1"/>
</dbReference>
<dbReference type="EMBL" id="QVQZ01000011">
    <property type="protein sequence ID" value="RFU53143.1"/>
    <property type="molecule type" value="Genomic_DNA"/>
</dbReference>
<dbReference type="InterPro" id="IPR008490">
    <property type="entry name" value="Transposase_InsH_N"/>
</dbReference>
<accession>A0A372KLJ9</accession>
<organism evidence="2 3">
    <name type="scientific">Streptococcus chenjunshii</name>
    <dbReference type="NCBI Taxonomy" id="2173853"/>
    <lineage>
        <taxon>Bacteria</taxon>
        <taxon>Bacillati</taxon>
        <taxon>Bacillota</taxon>
        <taxon>Bacilli</taxon>
        <taxon>Lactobacillales</taxon>
        <taxon>Streptococcaceae</taxon>
        <taxon>Streptococcus</taxon>
    </lineage>
</organism>
<sequence length="59" mass="6843">MSLRLNKVVNALEESHFKTFYHDFGRHPSYHSKLLLSVLLLTYPQGISKEAIALDEQKQ</sequence>
<name>A0A372KLJ9_9STRE</name>
<evidence type="ECO:0000313" key="2">
    <source>
        <dbReference type="EMBL" id="RFU53143.1"/>
    </source>
</evidence>
<evidence type="ECO:0000259" key="1">
    <source>
        <dbReference type="Pfam" id="PF05598"/>
    </source>
</evidence>
<proteinExistence type="predicted"/>
<feature type="domain" description="Transposase InsH N-terminal" evidence="1">
    <location>
        <begin position="4"/>
        <end position="52"/>
    </location>
</feature>
<reference evidence="2 3" key="1">
    <citation type="submission" date="2018-08" db="EMBL/GenBank/DDBJ databases">
        <title>Draft genome of Streptococcus sp. nov. Z1.</title>
        <authorList>
            <person name="Tian Z."/>
        </authorList>
    </citation>
    <scope>NUCLEOTIDE SEQUENCE [LARGE SCALE GENOMIC DNA]</scope>
    <source>
        <strain evidence="3">Z1(2018)</strain>
    </source>
</reference>
<dbReference type="Proteomes" id="UP000262901">
    <property type="component" value="Unassembled WGS sequence"/>
</dbReference>
<protein>
    <recommendedName>
        <fullName evidence="1">Transposase InsH N-terminal domain-containing protein</fullName>
    </recommendedName>
</protein>
<evidence type="ECO:0000313" key="3">
    <source>
        <dbReference type="Proteomes" id="UP000262901"/>
    </source>
</evidence>